<dbReference type="PANTHER" id="PTHR47235">
    <property type="entry name" value="BLR6548 PROTEIN"/>
    <property type="match status" value="1"/>
</dbReference>
<sequence>MIRRIKWSMAALSCACGMLACADILDIPSDRYVSASTADGGDAGDGRCVGNIEVRIIIDVTGPTKTLGAPYLAGEQDYFRELNENGGIKGCHINFVSTDYGYKADNAQQVYEGWKADPTWPQVVAILGYGTPDTLGLADKVAADKKPLLGGQHASLASPDAVSIDVTVPEIGQNFARNTLRTHFATNGYPYNFFAFTDYSTGARIAMFHIKTLGGKRVGFFVCDDPYCTGPAQAGRVHAESLGLDIGRVLPLQQSGQDQAAYDAAVLQYFKDEQAHKKNDDPSYNIVDWVWGGNTTTTSVQMAIALSRMKSALAGTTPPIPDVQLILNNNGFSEDMYTICGVPCVNAVHGIVPYTPYGDSSRGSSEMTRVMELHDKWRQIDAAQSGAAASSYKNVRYVQGYINAMLFRLGVEAVVSQRKPVTGENLRAALETFRNIDMGGLTDRLSYGEKDHRPQSTEAIYKIGTDGKLVREPPDRTISLESSWLGW</sequence>
<dbReference type="SUPFAM" id="SSF53822">
    <property type="entry name" value="Periplasmic binding protein-like I"/>
    <property type="match status" value="1"/>
</dbReference>
<dbReference type="EMBL" id="CP089983">
    <property type="protein sequence ID" value="WXB02625.1"/>
    <property type="molecule type" value="Genomic_DNA"/>
</dbReference>
<dbReference type="Proteomes" id="UP001374803">
    <property type="component" value="Chromosome"/>
</dbReference>
<evidence type="ECO:0000256" key="3">
    <source>
        <dbReference type="SAM" id="SignalP"/>
    </source>
</evidence>
<accession>A0ABZ2L077</accession>
<protein>
    <submittedName>
        <fullName evidence="5">ABC transporter substrate-binding protein</fullName>
    </submittedName>
</protein>
<dbReference type="InterPro" id="IPR028081">
    <property type="entry name" value="Leu-bd"/>
</dbReference>
<evidence type="ECO:0000256" key="1">
    <source>
        <dbReference type="ARBA" id="ARBA00010062"/>
    </source>
</evidence>
<reference evidence="5" key="1">
    <citation type="submission" date="2021-12" db="EMBL/GenBank/DDBJ databases">
        <title>Discovery of the Pendulisporaceae a myxobacterial family with distinct sporulation behavior and unique specialized metabolism.</title>
        <authorList>
            <person name="Garcia R."/>
            <person name="Popoff A."/>
            <person name="Bader C.D."/>
            <person name="Loehr J."/>
            <person name="Walesch S."/>
            <person name="Walt C."/>
            <person name="Boldt J."/>
            <person name="Bunk B."/>
            <person name="Haeckl F.J.F.P.J."/>
            <person name="Gunesch A.P."/>
            <person name="Birkelbach J."/>
            <person name="Nuebel U."/>
            <person name="Pietschmann T."/>
            <person name="Bach T."/>
            <person name="Mueller R."/>
        </authorList>
    </citation>
    <scope>NUCLEOTIDE SEQUENCE</scope>
    <source>
        <strain evidence="5">MSr11367</strain>
    </source>
</reference>
<name>A0ABZ2L077_9BACT</name>
<keyword evidence="2 3" id="KW-0732">Signal</keyword>
<evidence type="ECO:0000313" key="5">
    <source>
        <dbReference type="EMBL" id="WXB02625.1"/>
    </source>
</evidence>
<dbReference type="PROSITE" id="PS51257">
    <property type="entry name" value="PROKAR_LIPOPROTEIN"/>
    <property type="match status" value="1"/>
</dbReference>
<dbReference type="PANTHER" id="PTHR47235:SF1">
    <property type="entry name" value="BLR6548 PROTEIN"/>
    <property type="match status" value="1"/>
</dbReference>
<feature type="signal peptide" evidence="3">
    <location>
        <begin position="1"/>
        <end position="22"/>
    </location>
</feature>
<dbReference type="Pfam" id="PF13458">
    <property type="entry name" value="Peripla_BP_6"/>
    <property type="match status" value="1"/>
</dbReference>
<proteinExistence type="inferred from homology"/>
<dbReference type="RefSeq" id="WP_394832253.1">
    <property type="nucleotide sequence ID" value="NZ_CP089929.1"/>
</dbReference>
<dbReference type="Gene3D" id="3.40.50.2300">
    <property type="match status" value="2"/>
</dbReference>
<evidence type="ECO:0000256" key="2">
    <source>
        <dbReference type="ARBA" id="ARBA00022729"/>
    </source>
</evidence>
<gene>
    <name evidence="5" type="ORF">LVJ94_37630</name>
</gene>
<dbReference type="InterPro" id="IPR028082">
    <property type="entry name" value="Peripla_BP_I"/>
</dbReference>
<keyword evidence="6" id="KW-1185">Reference proteome</keyword>
<evidence type="ECO:0000259" key="4">
    <source>
        <dbReference type="Pfam" id="PF13458"/>
    </source>
</evidence>
<organism evidence="5 6">
    <name type="scientific">Pendulispora rubella</name>
    <dbReference type="NCBI Taxonomy" id="2741070"/>
    <lineage>
        <taxon>Bacteria</taxon>
        <taxon>Pseudomonadati</taxon>
        <taxon>Myxococcota</taxon>
        <taxon>Myxococcia</taxon>
        <taxon>Myxococcales</taxon>
        <taxon>Sorangiineae</taxon>
        <taxon>Pendulisporaceae</taxon>
        <taxon>Pendulispora</taxon>
    </lineage>
</organism>
<evidence type="ECO:0000313" key="6">
    <source>
        <dbReference type="Proteomes" id="UP001374803"/>
    </source>
</evidence>
<comment type="similarity">
    <text evidence="1">Belongs to the leucine-binding protein family.</text>
</comment>
<feature type="chain" id="PRO_5045428030" evidence="3">
    <location>
        <begin position="23"/>
        <end position="487"/>
    </location>
</feature>
<feature type="domain" description="Leucine-binding protein" evidence="4">
    <location>
        <begin position="56"/>
        <end position="261"/>
    </location>
</feature>